<gene>
    <name evidence="10" type="ORF">ENQ87_03200</name>
</gene>
<dbReference type="GO" id="GO:0020037">
    <property type="term" value="F:heme binding"/>
    <property type="evidence" value="ECO:0007669"/>
    <property type="project" value="InterPro"/>
</dbReference>
<dbReference type="GO" id="GO:0030313">
    <property type="term" value="C:cell envelope"/>
    <property type="evidence" value="ECO:0007669"/>
    <property type="project" value="UniProtKB-SubCell"/>
</dbReference>
<keyword evidence="10" id="KW-0575">Peroxidase</keyword>
<keyword evidence="8" id="KW-0472">Membrane</keyword>
<dbReference type="EMBL" id="DSOV01000009">
    <property type="protein sequence ID" value="HEN41374.1"/>
    <property type="molecule type" value="Genomic_DNA"/>
</dbReference>
<keyword evidence="8" id="KW-1133">Transmembrane helix</keyword>
<feature type="transmembrane region" description="Helical" evidence="8">
    <location>
        <begin position="21"/>
        <end position="43"/>
    </location>
</feature>
<evidence type="ECO:0000256" key="2">
    <source>
        <dbReference type="ARBA" id="ARBA00022617"/>
    </source>
</evidence>
<keyword evidence="2 6" id="KW-0349">Heme</keyword>
<sequence length="691" mass="74667">MGREGLTMNALDMKTAKGRGVGRYVLRVGGAILLVAVIAFAAWSPKRVTGAGASLKTVPVPRPAELDRFVADEAAAIRLGKALFWDMQVGSDGITACASCHFHAGTDNRVNNSVNPGSMANDTDFSAPGRANSTLTVADFPLTRHSDPEDRFTRTGHTNDVVSSQGVVQKRFVGAGEGNAEDGGQTRHDPVFSRNGRTTRQVEPRNTPTVINAVFNFANFWDGRANHFFNGVNSFGIQDVSARIWINSGGSLQQFKLNQEIFDASGNLVQRLNELDNSSLASQALAPPLNSIEMSWDGRTFPEIGRKLLSLTPLGKQQVDRTDSVLGSLSRSPQPGISTTYGDMIRTAFRPEFWNGTSPVTVDGKQYSQMEANFAFFFGLALQMYQATLVSDDTPYDRFVEGDPNALTVEQQRGLNIFFSGAAGCVNCHVGAEFTASSVSNARNPLEPGLIELMAVGDGSLANYDIGFYNIGVTPTAEDIGRGANDPFGFPLAFSRQNFLAQRPPFSFPKVGCVNDFLGDPPTICPPTPGAVTRVAVNGAFKVPGLRNVELTGPYFHNGGAVTLMQTVDFYVRGGNFREENMADLDPFIIDIPALKNNEADQRALVAFLLALTDERVRQEMAPFDHPQIFVPDGHDAKVSGNPKRSRVSTDRMTEIPAVGSAGRPAKGLPPLRPFLDNGDPNFHFTSSFGN</sequence>
<dbReference type="InterPro" id="IPR051395">
    <property type="entry name" value="Cytochrome_c_Peroxidase/MauG"/>
</dbReference>
<organism evidence="10">
    <name type="scientific">Geobacter metallireducens</name>
    <dbReference type="NCBI Taxonomy" id="28232"/>
    <lineage>
        <taxon>Bacteria</taxon>
        <taxon>Pseudomonadati</taxon>
        <taxon>Thermodesulfobacteriota</taxon>
        <taxon>Desulfuromonadia</taxon>
        <taxon>Geobacterales</taxon>
        <taxon>Geobacteraceae</taxon>
        <taxon>Geobacter</taxon>
    </lineage>
</organism>
<proteinExistence type="predicted"/>
<feature type="region of interest" description="Disordered" evidence="7">
    <location>
        <begin position="176"/>
        <end position="201"/>
    </location>
</feature>
<keyword evidence="4" id="KW-0560">Oxidoreductase</keyword>
<dbReference type="GO" id="GO:0046872">
    <property type="term" value="F:metal ion binding"/>
    <property type="evidence" value="ECO:0007669"/>
    <property type="project" value="UniProtKB-KW"/>
</dbReference>
<dbReference type="InterPro" id="IPR004852">
    <property type="entry name" value="Di-haem_cyt_c_peroxidsae"/>
</dbReference>
<evidence type="ECO:0000256" key="6">
    <source>
        <dbReference type="PROSITE-ProRule" id="PRU00433"/>
    </source>
</evidence>
<comment type="caution">
    <text evidence="10">The sequence shown here is derived from an EMBL/GenBank/DDBJ whole genome shotgun (WGS) entry which is preliminary data.</text>
</comment>
<evidence type="ECO:0000256" key="4">
    <source>
        <dbReference type="ARBA" id="ARBA00023002"/>
    </source>
</evidence>
<keyword evidence="8" id="KW-0812">Transmembrane</keyword>
<dbReference type="GO" id="GO:0004130">
    <property type="term" value="F:cytochrome-c peroxidase activity"/>
    <property type="evidence" value="ECO:0007669"/>
    <property type="project" value="TreeGrafter"/>
</dbReference>
<comment type="subcellular location">
    <subcellularLocation>
        <location evidence="1">Cell envelope</location>
    </subcellularLocation>
</comment>
<keyword evidence="5 6" id="KW-0408">Iron</keyword>
<evidence type="ECO:0000256" key="7">
    <source>
        <dbReference type="SAM" id="MobiDB-lite"/>
    </source>
</evidence>
<evidence type="ECO:0000259" key="9">
    <source>
        <dbReference type="PROSITE" id="PS51007"/>
    </source>
</evidence>
<evidence type="ECO:0000256" key="3">
    <source>
        <dbReference type="ARBA" id="ARBA00022723"/>
    </source>
</evidence>
<dbReference type="SUPFAM" id="SSF46626">
    <property type="entry name" value="Cytochrome c"/>
    <property type="match status" value="2"/>
</dbReference>
<evidence type="ECO:0000256" key="8">
    <source>
        <dbReference type="SAM" id="Phobius"/>
    </source>
</evidence>
<dbReference type="GO" id="GO:0009055">
    <property type="term" value="F:electron transfer activity"/>
    <property type="evidence" value="ECO:0007669"/>
    <property type="project" value="InterPro"/>
</dbReference>
<dbReference type="Pfam" id="PF03150">
    <property type="entry name" value="CCP_MauG"/>
    <property type="match status" value="2"/>
</dbReference>
<accession>A0A831UFA2</accession>
<feature type="domain" description="Cytochrome c" evidence="9">
    <location>
        <begin position="409"/>
        <end position="613"/>
    </location>
</feature>
<dbReference type="AlphaFoldDB" id="A0A831UFA2"/>
<dbReference type="PANTHER" id="PTHR30600">
    <property type="entry name" value="CYTOCHROME C PEROXIDASE-RELATED"/>
    <property type="match status" value="1"/>
</dbReference>
<dbReference type="InterPro" id="IPR009056">
    <property type="entry name" value="Cyt_c-like_dom"/>
</dbReference>
<evidence type="ECO:0000313" key="10">
    <source>
        <dbReference type="EMBL" id="HEN41374.1"/>
    </source>
</evidence>
<evidence type="ECO:0000256" key="5">
    <source>
        <dbReference type="ARBA" id="ARBA00023004"/>
    </source>
</evidence>
<dbReference type="Gene3D" id="1.10.760.10">
    <property type="entry name" value="Cytochrome c-like domain"/>
    <property type="match status" value="2"/>
</dbReference>
<evidence type="ECO:0000256" key="1">
    <source>
        <dbReference type="ARBA" id="ARBA00004196"/>
    </source>
</evidence>
<dbReference type="InterPro" id="IPR036909">
    <property type="entry name" value="Cyt_c-like_dom_sf"/>
</dbReference>
<dbReference type="PROSITE" id="PS51007">
    <property type="entry name" value="CYTC"/>
    <property type="match status" value="1"/>
</dbReference>
<name>A0A831UFA2_GEOME</name>
<reference evidence="10" key="1">
    <citation type="journal article" date="2020" name="mSystems">
        <title>Genome- and Community-Level Interaction Insights into Carbon Utilization and Element Cycling Functions of Hydrothermarchaeota in Hydrothermal Sediment.</title>
        <authorList>
            <person name="Zhou Z."/>
            <person name="Liu Y."/>
            <person name="Xu W."/>
            <person name="Pan J."/>
            <person name="Luo Z.H."/>
            <person name="Li M."/>
        </authorList>
    </citation>
    <scope>NUCLEOTIDE SEQUENCE [LARGE SCALE GENOMIC DNA]</scope>
    <source>
        <strain evidence="10">SpSt-349</strain>
    </source>
</reference>
<protein>
    <submittedName>
        <fullName evidence="10">Cytochrome C peroxidase</fullName>
    </submittedName>
</protein>
<keyword evidence="3 6" id="KW-0479">Metal-binding</keyword>